<dbReference type="SUPFAM" id="SSF47459">
    <property type="entry name" value="HLH, helix-loop-helix DNA-binding domain"/>
    <property type="match status" value="1"/>
</dbReference>
<keyword evidence="9" id="KW-1185">Reference proteome</keyword>
<keyword evidence="2" id="KW-0805">Transcription regulation</keyword>
<dbReference type="Proteomes" id="UP000436088">
    <property type="component" value="Unassembled WGS sequence"/>
</dbReference>
<keyword evidence="4" id="KW-0804">Transcription</keyword>
<dbReference type="AlphaFoldDB" id="A0A6A3AHW3"/>
<evidence type="ECO:0000256" key="1">
    <source>
        <dbReference type="ARBA" id="ARBA00004123"/>
    </source>
</evidence>
<evidence type="ECO:0000313" key="9">
    <source>
        <dbReference type="Proteomes" id="UP000436088"/>
    </source>
</evidence>
<dbReference type="InterPro" id="IPR036638">
    <property type="entry name" value="HLH_DNA-bd_sf"/>
</dbReference>
<dbReference type="EMBL" id="VEPZ02000994">
    <property type="protein sequence ID" value="KAE8704171.1"/>
    <property type="molecule type" value="Genomic_DNA"/>
</dbReference>
<dbReference type="GO" id="GO:0003700">
    <property type="term" value="F:DNA-binding transcription factor activity"/>
    <property type="evidence" value="ECO:0007669"/>
    <property type="project" value="InterPro"/>
</dbReference>
<evidence type="ECO:0000259" key="7">
    <source>
        <dbReference type="PROSITE" id="PS50888"/>
    </source>
</evidence>
<reference evidence="8" key="1">
    <citation type="submission" date="2019-09" db="EMBL/GenBank/DDBJ databases">
        <title>Draft genome information of white flower Hibiscus syriacus.</title>
        <authorList>
            <person name="Kim Y.-M."/>
        </authorList>
    </citation>
    <scope>NUCLEOTIDE SEQUENCE [LARGE SCALE GENOMIC DNA]</scope>
    <source>
        <strain evidence="8">YM2019G1</strain>
    </source>
</reference>
<evidence type="ECO:0000256" key="4">
    <source>
        <dbReference type="ARBA" id="ARBA00023163"/>
    </source>
</evidence>
<dbReference type="GO" id="GO:0003677">
    <property type="term" value="F:DNA binding"/>
    <property type="evidence" value="ECO:0007669"/>
    <property type="project" value="UniProtKB-KW"/>
</dbReference>
<evidence type="ECO:0000256" key="2">
    <source>
        <dbReference type="ARBA" id="ARBA00023015"/>
    </source>
</evidence>
<dbReference type="PANTHER" id="PTHR45844">
    <property type="entry name" value="TRANSCRIPTION FACTOR BHLH30"/>
    <property type="match status" value="1"/>
</dbReference>
<comment type="subcellular location">
    <subcellularLocation>
        <location evidence="1">Nucleus</location>
    </subcellularLocation>
</comment>
<sequence>MDAKALAASKNHSETEKRRRERINNHLAKLRSLLPSTTKTDKASLLAEVIQHVKEQITWVVVHKMRRSKLRYHATVVGENVVGEEVPEAEVAAAPTQFTFNYSIVDVAIRILLFAAALSYVVVMVTSKQTEVVETAEEEDGAAYGGSAMATTTAPLKPRKERRCCLFRETE</sequence>
<dbReference type="GO" id="GO:0005634">
    <property type="term" value="C:nucleus"/>
    <property type="evidence" value="ECO:0007669"/>
    <property type="project" value="UniProtKB-SubCell"/>
</dbReference>
<organism evidence="8 9">
    <name type="scientific">Hibiscus syriacus</name>
    <name type="common">Rose of Sharon</name>
    <dbReference type="NCBI Taxonomy" id="106335"/>
    <lineage>
        <taxon>Eukaryota</taxon>
        <taxon>Viridiplantae</taxon>
        <taxon>Streptophyta</taxon>
        <taxon>Embryophyta</taxon>
        <taxon>Tracheophyta</taxon>
        <taxon>Spermatophyta</taxon>
        <taxon>Magnoliopsida</taxon>
        <taxon>eudicotyledons</taxon>
        <taxon>Gunneridae</taxon>
        <taxon>Pentapetalae</taxon>
        <taxon>rosids</taxon>
        <taxon>malvids</taxon>
        <taxon>Malvales</taxon>
        <taxon>Malvaceae</taxon>
        <taxon>Malvoideae</taxon>
        <taxon>Hibiscus</taxon>
    </lineage>
</organism>
<protein>
    <recommendedName>
        <fullName evidence="7">BHLH domain-containing protein</fullName>
    </recommendedName>
</protein>
<name>A0A6A3AHW3_HIBSY</name>
<evidence type="ECO:0000256" key="5">
    <source>
        <dbReference type="ARBA" id="ARBA00023242"/>
    </source>
</evidence>
<dbReference type="PROSITE" id="PS50888">
    <property type="entry name" value="BHLH"/>
    <property type="match status" value="1"/>
</dbReference>
<dbReference type="Gene3D" id="4.10.280.10">
    <property type="entry name" value="Helix-loop-helix DNA-binding domain"/>
    <property type="match status" value="1"/>
</dbReference>
<evidence type="ECO:0000256" key="3">
    <source>
        <dbReference type="ARBA" id="ARBA00023125"/>
    </source>
</evidence>
<accession>A0A6A3AHW3</accession>
<gene>
    <name evidence="8" type="ORF">F3Y22_tig00110458pilonHSYRG00111</name>
</gene>
<dbReference type="GO" id="GO:0046983">
    <property type="term" value="F:protein dimerization activity"/>
    <property type="evidence" value="ECO:0007669"/>
    <property type="project" value="InterPro"/>
</dbReference>
<feature type="compositionally biased region" description="Basic and acidic residues" evidence="6">
    <location>
        <begin position="11"/>
        <end position="21"/>
    </location>
</feature>
<dbReference type="InterPro" id="IPR045847">
    <property type="entry name" value="AIG1-like"/>
</dbReference>
<dbReference type="PANTHER" id="PTHR45844:SF2">
    <property type="entry name" value="TRANSCRIPTION FACTOR BHLH30"/>
    <property type="match status" value="1"/>
</dbReference>
<evidence type="ECO:0000313" key="8">
    <source>
        <dbReference type="EMBL" id="KAE8704171.1"/>
    </source>
</evidence>
<proteinExistence type="predicted"/>
<comment type="caution">
    <text evidence="8">The sequence shown here is derived from an EMBL/GenBank/DDBJ whole genome shotgun (WGS) entry which is preliminary data.</text>
</comment>
<keyword evidence="5" id="KW-0539">Nucleus</keyword>
<dbReference type="SMART" id="SM00353">
    <property type="entry name" value="HLH"/>
    <property type="match status" value="1"/>
</dbReference>
<feature type="region of interest" description="Disordered" evidence="6">
    <location>
        <begin position="1"/>
        <end position="21"/>
    </location>
</feature>
<dbReference type="InterPro" id="IPR011598">
    <property type="entry name" value="bHLH_dom"/>
</dbReference>
<evidence type="ECO:0000256" key="6">
    <source>
        <dbReference type="SAM" id="MobiDB-lite"/>
    </source>
</evidence>
<feature type="domain" description="BHLH" evidence="7">
    <location>
        <begin position="7"/>
        <end position="56"/>
    </location>
</feature>
<dbReference type="Pfam" id="PF00010">
    <property type="entry name" value="HLH"/>
    <property type="match status" value="1"/>
</dbReference>
<keyword evidence="3" id="KW-0238">DNA-binding</keyword>